<protein>
    <recommendedName>
        <fullName evidence="2">C6 domain-containing protein</fullName>
    </recommendedName>
</protein>
<feature type="signal peptide" evidence="1">
    <location>
        <begin position="1"/>
        <end position="18"/>
    </location>
</feature>
<feature type="domain" description="C6" evidence="2">
    <location>
        <begin position="24"/>
        <end position="113"/>
    </location>
</feature>
<evidence type="ECO:0000313" key="3">
    <source>
        <dbReference type="EMBL" id="CAB3400417.1"/>
    </source>
</evidence>
<dbReference type="Pfam" id="PF01681">
    <property type="entry name" value="C6"/>
    <property type="match status" value="1"/>
</dbReference>
<sequence length="117" mass="12976">MIFYNALIIVIISSIINALPPKGCTSCLMVPIEVVEGSGISQTNKTRNSEGCFVQTVHCSTNKKGSETYIQFNRGRKGLFAAVEQTIQLFCNEKGQWEFRHSKMTLNVEVLSCISTP</sequence>
<dbReference type="Proteomes" id="UP000494206">
    <property type="component" value="Unassembled WGS sequence"/>
</dbReference>
<proteinExistence type="predicted"/>
<gene>
    <name evidence="3" type="ORF">CBOVIS_LOCUS3364</name>
</gene>
<evidence type="ECO:0000313" key="4">
    <source>
        <dbReference type="Proteomes" id="UP000494206"/>
    </source>
</evidence>
<keyword evidence="1" id="KW-0732">Signal</keyword>
<dbReference type="AlphaFoldDB" id="A0A8S1ELJ1"/>
<feature type="chain" id="PRO_5035917876" description="C6 domain-containing protein" evidence="1">
    <location>
        <begin position="19"/>
        <end position="117"/>
    </location>
</feature>
<dbReference type="SMART" id="SM01048">
    <property type="entry name" value="C6"/>
    <property type="match status" value="1"/>
</dbReference>
<evidence type="ECO:0000256" key="1">
    <source>
        <dbReference type="SAM" id="SignalP"/>
    </source>
</evidence>
<evidence type="ECO:0000259" key="2">
    <source>
        <dbReference type="SMART" id="SM01048"/>
    </source>
</evidence>
<dbReference type="InterPro" id="IPR002601">
    <property type="entry name" value="C6_domain"/>
</dbReference>
<organism evidence="3 4">
    <name type="scientific">Caenorhabditis bovis</name>
    <dbReference type="NCBI Taxonomy" id="2654633"/>
    <lineage>
        <taxon>Eukaryota</taxon>
        <taxon>Metazoa</taxon>
        <taxon>Ecdysozoa</taxon>
        <taxon>Nematoda</taxon>
        <taxon>Chromadorea</taxon>
        <taxon>Rhabditida</taxon>
        <taxon>Rhabditina</taxon>
        <taxon>Rhabditomorpha</taxon>
        <taxon>Rhabditoidea</taxon>
        <taxon>Rhabditidae</taxon>
        <taxon>Peloderinae</taxon>
        <taxon>Caenorhabditis</taxon>
    </lineage>
</organism>
<name>A0A8S1ELJ1_9PELO</name>
<keyword evidence="4" id="KW-1185">Reference proteome</keyword>
<reference evidence="3 4" key="1">
    <citation type="submission" date="2020-04" db="EMBL/GenBank/DDBJ databases">
        <authorList>
            <person name="Laetsch R D."/>
            <person name="Stevens L."/>
            <person name="Kumar S."/>
            <person name="Blaxter L. M."/>
        </authorList>
    </citation>
    <scope>NUCLEOTIDE SEQUENCE [LARGE SCALE GENOMIC DNA]</scope>
</reference>
<comment type="caution">
    <text evidence="3">The sequence shown here is derived from an EMBL/GenBank/DDBJ whole genome shotgun (WGS) entry which is preliminary data.</text>
</comment>
<accession>A0A8S1ELJ1</accession>
<dbReference type="OrthoDB" id="5837326at2759"/>
<dbReference type="EMBL" id="CADEPM010000002">
    <property type="protein sequence ID" value="CAB3400417.1"/>
    <property type="molecule type" value="Genomic_DNA"/>
</dbReference>